<feature type="signal peptide" evidence="1">
    <location>
        <begin position="1"/>
        <end position="20"/>
    </location>
</feature>
<gene>
    <name evidence="2" type="ORF">ABMA27_000576</name>
</gene>
<sequence length="118" mass="13349">MKQYLHLFNSGLLLLRLIGSRMTYLCHSCWARADRAAPHFTPRTSTPSAPQILAEPSAVLSLVQRQSGYYCNCLVGNRTVGCCCHTMSIIWCLSWARYRPDLEPPAQCLDNVLIVYNE</sequence>
<evidence type="ECO:0000256" key="1">
    <source>
        <dbReference type="SAM" id="SignalP"/>
    </source>
</evidence>
<accession>A0ABR3INW6</accession>
<feature type="chain" id="PRO_5046661099" description="Secreted protein" evidence="1">
    <location>
        <begin position="21"/>
        <end position="118"/>
    </location>
</feature>
<proteinExistence type="predicted"/>
<evidence type="ECO:0008006" key="4">
    <source>
        <dbReference type="Google" id="ProtNLM"/>
    </source>
</evidence>
<dbReference type="EMBL" id="JBEUOH010000001">
    <property type="protein sequence ID" value="KAL0902774.1"/>
    <property type="molecule type" value="Genomic_DNA"/>
</dbReference>
<comment type="caution">
    <text evidence="2">The sequence shown here is derived from an EMBL/GenBank/DDBJ whole genome shotgun (WGS) entry which is preliminary data.</text>
</comment>
<name>A0ABR3INW6_LOXSC</name>
<reference evidence="2 3" key="1">
    <citation type="submission" date="2024-06" db="EMBL/GenBank/DDBJ databases">
        <title>A chromosome-level genome assembly of beet webworm, Loxostege sticticalis.</title>
        <authorList>
            <person name="Zhang Y."/>
        </authorList>
    </citation>
    <scope>NUCLEOTIDE SEQUENCE [LARGE SCALE GENOMIC DNA]</scope>
    <source>
        <strain evidence="2">AQ026</strain>
        <tissue evidence="2">Whole body</tissue>
    </source>
</reference>
<keyword evidence="1" id="KW-0732">Signal</keyword>
<keyword evidence="3" id="KW-1185">Reference proteome</keyword>
<organism evidence="2 3">
    <name type="scientific">Loxostege sticticalis</name>
    <name type="common">Beet webworm moth</name>
    <dbReference type="NCBI Taxonomy" id="481309"/>
    <lineage>
        <taxon>Eukaryota</taxon>
        <taxon>Metazoa</taxon>
        <taxon>Ecdysozoa</taxon>
        <taxon>Arthropoda</taxon>
        <taxon>Hexapoda</taxon>
        <taxon>Insecta</taxon>
        <taxon>Pterygota</taxon>
        <taxon>Neoptera</taxon>
        <taxon>Endopterygota</taxon>
        <taxon>Lepidoptera</taxon>
        <taxon>Glossata</taxon>
        <taxon>Ditrysia</taxon>
        <taxon>Pyraloidea</taxon>
        <taxon>Crambidae</taxon>
        <taxon>Pyraustinae</taxon>
        <taxon>Loxostege</taxon>
    </lineage>
</organism>
<dbReference type="Proteomes" id="UP001549920">
    <property type="component" value="Unassembled WGS sequence"/>
</dbReference>
<protein>
    <recommendedName>
        <fullName evidence="4">Secreted protein</fullName>
    </recommendedName>
</protein>
<evidence type="ECO:0000313" key="3">
    <source>
        <dbReference type="Proteomes" id="UP001549920"/>
    </source>
</evidence>
<evidence type="ECO:0000313" key="2">
    <source>
        <dbReference type="EMBL" id="KAL0902774.1"/>
    </source>
</evidence>